<name>Q7NNV2_GLOVI</name>
<dbReference type="HOGENOM" id="CLU_168894_0_0_3"/>
<reference evidence="1 2" key="2">
    <citation type="journal article" date="2003" name="DNA Res.">
        <title>Complete genome structure of Gloeobacter violaceus PCC 7421, a cyanobacterium that lacks thylakoids (supplement).</title>
        <authorList>
            <person name="Nakamura Y."/>
            <person name="Kaneko T."/>
            <person name="Sato S."/>
            <person name="Mimuro M."/>
            <person name="Miyashita H."/>
            <person name="Tsuchiya T."/>
            <person name="Sasamoto S."/>
            <person name="Watanabe A."/>
            <person name="Kawashima K."/>
            <person name="Kishida Y."/>
            <person name="Kiyokawa C."/>
            <person name="Kohara M."/>
            <person name="Matsumoto M."/>
            <person name="Matsuno A."/>
            <person name="Nakazaki N."/>
            <person name="Shimpo S."/>
            <person name="Takeuchi C."/>
            <person name="Yamada M."/>
            <person name="Tabata S."/>
        </authorList>
    </citation>
    <scope>NUCLEOTIDE SEQUENCE [LARGE SCALE GENOMIC DNA]</scope>
    <source>
        <strain evidence="2">ATCC 29082 / PCC 7421</strain>
    </source>
</reference>
<reference evidence="1 2" key="1">
    <citation type="journal article" date="2003" name="DNA Res.">
        <title>Complete genome structure of Gloeobacter violaceus PCC 7421, a cyanobacterium that lacks thylakoids.</title>
        <authorList>
            <person name="Nakamura Y."/>
            <person name="Kaneko T."/>
            <person name="Sato S."/>
            <person name="Mimuro M."/>
            <person name="Miyashita H."/>
            <person name="Tsuchiya T."/>
            <person name="Sasamoto S."/>
            <person name="Watanabe A."/>
            <person name="Kawashima K."/>
            <person name="Kishida Y."/>
            <person name="Kiyokawa C."/>
            <person name="Kohara M."/>
            <person name="Matsumoto M."/>
            <person name="Matsuno A."/>
            <person name="Nakazaki N."/>
            <person name="Shimpo S."/>
            <person name="Takeuchi C."/>
            <person name="Yamada M."/>
            <person name="Tabata S."/>
        </authorList>
    </citation>
    <scope>NUCLEOTIDE SEQUENCE [LARGE SCALE GENOMIC DNA]</scope>
    <source>
        <strain evidence="2">ATCC 29082 / PCC 7421</strain>
    </source>
</reference>
<dbReference type="AlphaFoldDB" id="Q7NNV2"/>
<proteinExistence type="predicted"/>
<evidence type="ECO:0000313" key="2">
    <source>
        <dbReference type="Proteomes" id="UP000000557"/>
    </source>
</evidence>
<accession>Q7NNV2</accession>
<dbReference type="InParanoid" id="Q7NNV2"/>
<organism evidence="1 2">
    <name type="scientific">Gloeobacter violaceus (strain ATCC 29082 / PCC 7421)</name>
    <dbReference type="NCBI Taxonomy" id="251221"/>
    <lineage>
        <taxon>Bacteria</taxon>
        <taxon>Bacillati</taxon>
        <taxon>Cyanobacteriota</taxon>
        <taxon>Cyanophyceae</taxon>
        <taxon>Gloeobacterales</taxon>
        <taxon>Gloeobacteraceae</taxon>
        <taxon>Gloeobacter</taxon>
    </lineage>
</organism>
<evidence type="ECO:0000313" key="1">
    <source>
        <dbReference type="EMBL" id="BAC88247.1"/>
    </source>
</evidence>
<protein>
    <submittedName>
        <fullName evidence="1">Gsl0306 protein</fullName>
    </submittedName>
</protein>
<dbReference type="STRING" id="251221.gene:10757778"/>
<dbReference type="EMBL" id="BA000045">
    <property type="protein sequence ID" value="BAC88247.1"/>
    <property type="molecule type" value="Genomic_DNA"/>
</dbReference>
<dbReference type="RefSeq" id="WP_011140310.1">
    <property type="nucleotide sequence ID" value="NC_005125.1"/>
</dbReference>
<dbReference type="EnsemblBacteria" id="BAC88247">
    <property type="protein sequence ID" value="BAC88247"/>
    <property type="gene ID" value="BAC88247"/>
</dbReference>
<sequence>MNETQVIGGYVWSYLSDFDVVPQVFPFVRCGDCWCVHFARHPGQTAFWLERGWAKAFEIPYSRRPGCLRVDLDLPESGFWKALRLPPV</sequence>
<keyword evidence="2" id="KW-1185">Reference proteome</keyword>
<gene>
    <name evidence="1" type="ordered locus">gsl0306</name>
</gene>
<dbReference type="Proteomes" id="UP000000557">
    <property type="component" value="Chromosome"/>
</dbReference>
<dbReference type="KEGG" id="gvi:gsl0306"/>